<proteinExistence type="predicted"/>
<keyword evidence="2" id="KW-0808">Transferase</keyword>
<dbReference type="eggNOG" id="ENOG502ZA5U">
    <property type="taxonomic scope" value="Bacteria"/>
</dbReference>
<dbReference type="Gene3D" id="3.40.50.1000">
    <property type="entry name" value="HAD superfamily/HAD-like"/>
    <property type="match status" value="1"/>
</dbReference>
<dbReference type="Proteomes" id="UP000003107">
    <property type="component" value="Unassembled WGS sequence"/>
</dbReference>
<dbReference type="InterPro" id="IPR036412">
    <property type="entry name" value="HAD-like_sf"/>
</dbReference>
<organism evidence="2 3">
    <name type="scientific">Campylobacter showae RM3277</name>
    <dbReference type="NCBI Taxonomy" id="553219"/>
    <lineage>
        <taxon>Bacteria</taxon>
        <taxon>Pseudomonadati</taxon>
        <taxon>Campylobacterota</taxon>
        <taxon>Epsilonproteobacteria</taxon>
        <taxon>Campylobacterales</taxon>
        <taxon>Campylobacteraceae</taxon>
        <taxon>Campylobacter</taxon>
    </lineage>
</organism>
<evidence type="ECO:0000259" key="1">
    <source>
        <dbReference type="Pfam" id="PF14681"/>
    </source>
</evidence>
<dbReference type="GO" id="GO:0016740">
    <property type="term" value="F:transferase activity"/>
    <property type="evidence" value="ECO:0007669"/>
    <property type="project" value="UniProtKB-KW"/>
</dbReference>
<dbReference type="CDD" id="cd06223">
    <property type="entry name" value="PRTases_typeI"/>
    <property type="match status" value="1"/>
</dbReference>
<dbReference type="SUPFAM" id="SSF52540">
    <property type="entry name" value="P-loop containing nucleoside triphosphate hydrolases"/>
    <property type="match status" value="1"/>
</dbReference>
<name>C6RHD0_9BACT</name>
<sequence>MKIAIYGITGAGKDYLIDKLVNSLNLKALHIKGSTELYRLAKEKFGKNFKELNGCQKDELRKNDFIKLVKACELENDIVFVDGHYAFKKDDGFEVVFTDADKECYDHFFYLNTSSKNIIKWSHKNILDKHGINADENFINKWKKFEISQMSKICSTMQKELVILDEDSVTAIEFMRDWIWQFYDKFDYPNIAERFVEKLLCEQNISKVIISDCDKTLSVNDPTYAYCDFLGIKKEELKRLFEGDIYTSYQFFKARKMLLNFNTSDIKKAKAYALSKVQISKEVDEFIKSKFKERHFIAITCGIFDIWNELLKDNTILLGNYQKEENFFITPLLKKYITKELRKNNISVVALGDSMTDIFMLNEADNAYVVAHQKPNDSLEKYLAEHQDGNIVQIFAGEKQYRTMQYIKNEQLKIYDLQSKSKDDELDSLIAKCKSNSRVGGAKLRKAHQRLGELMARRLCDEDDRFAVLALMRAGMPYAMGIADGLEAAGKKVAIFFIEKDIDEILIESIKDRRVLIVDAVVNSGETLYKILNKLPLDSIITATVVPENIPLKVFEILKRNRLFTVRISPNRYKGEKVMRIENGKGPDTGDRLFGTMEL</sequence>
<dbReference type="EMBL" id="ACVQ01000027">
    <property type="protein sequence ID" value="EET79147.1"/>
    <property type="molecule type" value="Genomic_DNA"/>
</dbReference>
<comment type="caution">
    <text evidence="2">The sequence shown here is derived from an EMBL/GenBank/DDBJ whole genome shotgun (WGS) entry which is preliminary data.</text>
</comment>
<gene>
    <name evidence="2" type="ORF">CAMSH0001_0757</name>
</gene>
<evidence type="ECO:0000313" key="3">
    <source>
        <dbReference type="Proteomes" id="UP000003107"/>
    </source>
</evidence>
<dbReference type="Pfam" id="PF13207">
    <property type="entry name" value="AAA_17"/>
    <property type="match status" value="1"/>
</dbReference>
<dbReference type="Gene3D" id="3.40.50.300">
    <property type="entry name" value="P-loop containing nucleotide triphosphate hydrolases"/>
    <property type="match status" value="1"/>
</dbReference>
<dbReference type="STRING" id="553219.CAMSH0001_0757"/>
<dbReference type="SUPFAM" id="SSF56784">
    <property type="entry name" value="HAD-like"/>
    <property type="match status" value="1"/>
</dbReference>
<dbReference type="Pfam" id="PF14681">
    <property type="entry name" value="UPRTase"/>
    <property type="match status" value="1"/>
</dbReference>
<dbReference type="Gene3D" id="3.40.50.2020">
    <property type="match status" value="1"/>
</dbReference>
<reference evidence="2 3" key="1">
    <citation type="submission" date="2009-07" db="EMBL/GenBank/DDBJ databases">
        <authorList>
            <person name="Madupu R."/>
            <person name="Sebastian Y."/>
            <person name="Durkin A.S."/>
            <person name="Torralba M."/>
            <person name="Methe B."/>
            <person name="Sutton G.G."/>
            <person name="Strausberg R.L."/>
            <person name="Nelson K.E."/>
        </authorList>
    </citation>
    <scope>NUCLEOTIDE SEQUENCE [LARGE SCALE GENOMIC DNA]</scope>
    <source>
        <strain evidence="2 3">RM3277</strain>
    </source>
</reference>
<dbReference type="InterPro" id="IPR027417">
    <property type="entry name" value="P-loop_NTPase"/>
</dbReference>
<dbReference type="OrthoDB" id="5329189at2"/>
<dbReference type="AlphaFoldDB" id="C6RHD0"/>
<evidence type="ECO:0000313" key="2">
    <source>
        <dbReference type="EMBL" id="EET79147.1"/>
    </source>
</evidence>
<dbReference type="InterPro" id="IPR023214">
    <property type="entry name" value="HAD_sf"/>
</dbReference>
<dbReference type="InterPro" id="IPR000836">
    <property type="entry name" value="PRTase_dom"/>
</dbReference>
<accession>C6RHD0</accession>
<protein>
    <submittedName>
        <fullName evidence="2">Phosphoribosyl transferase domain protein</fullName>
    </submittedName>
</protein>
<dbReference type="InterPro" id="IPR029057">
    <property type="entry name" value="PRTase-like"/>
</dbReference>
<feature type="domain" description="Phosphoribosyltransferase" evidence="1">
    <location>
        <begin position="461"/>
        <end position="596"/>
    </location>
</feature>
<keyword evidence="3" id="KW-1185">Reference proteome</keyword>
<dbReference type="SUPFAM" id="SSF53271">
    <property type="entry name" value="PRTase-like"/>
    <property type="match status" value="1"/>
</dbReference>